<dbReference type="SUPFAM" id="SSF56645">
    <property type="entry name" value="Acyl-CoA dehydrogenase NM domain-like"/>
    <property type="match status" value="1"/>
</dbReference>
<dbReference type="Proteomes" id="UP000290288">
    <property type="component" value="Unassembled WGS sequence"/>
</dbReference>
<gene>
    <name evidence="8" type="ORF">EST38_g6332</name>
</gene>
<dbReference type="InterPro" id="IPR052904">
    <property type="entry name" value="Acyl-CoA_dehydrogenase-like"/>
</dbReference>
<feature type="domain" description="Acyl-CoA dehydrogenase/oxidase C-terminal" evidence="5">
    <location>
        <begin position="532"/>
        <end position="684"/>
    </location>
</feature>
<dbReference type="AlphaFoldDB" id="A0A4Q2DIB8"/>
<dbReference type="Gene3D" id="6.10.250.600">
    <property type="match status" value="1"/>
</dbReference>
<feature type="region of interest" description="Disordered" evidence="4">
    <location>
        <begin position="199"/>
        <end position="226"/>
    </location>
</feature>
<keyword evidence="2" id="KW-0285">Flavoprotein</keyword>
<dbReference type="Pfam" id="PF02770">
    <property type="entry name" value="Acyl-CoA_dh_M"/>
    <property type="match status" value="1"/>
</dbReference>
<evidence type="ECO:0000256" key="1">
    <source>
        <dbReference type="ARBA" id="ARBA00009347"/>
    </source>
</evidence>
<dbReference type="STRING" id="2316362.A0A4Q2DIB8"/>
<dbReference type="Pfam" id="PF18158">
    <property type="entry name" value="AidB_N"/>
    <property type="match status" value="1"/>
</dbReference>
<sequence>MPEPWKPKNTPGNDGVVHSSAVPQANASRWQNGNPSRGGWQRRDHWRPRGGHGNGRGRRWGGQQQAEGNWNRAQDTWNNDTPLKPADEVDSPDPWAPAYTAEADWGLPEPVKKEPENLEELMKAQAHMHSDFVRDLIPFYLKTIEASEKGEPEVKLESYLEEMIQKRKASGWYWSLSDTGKKAGDGWSDHRASNNGWGVVQGDGWGEPDPGRSGGDGLGDWGHTPQDKGWADPTQQNDGWGTVNRKVDRPLHGVSIIVFPFTMRIEQGFQPAPFPEQNVYLTDPVLPSLLERLLPKSPLVSPPTVTQYDQWGRRIDALQTSEGWRKLKAIAQKEGIPGIFYERLYGEYSRVYGFAKILLMVGDTQEVFCPLSMTDGAARILEQLGKGPWYGVYEKLISRDPAKAFTAGQWMTERPGGSDVSQTETVATSTSRSHSYGEVYALNGVKWFSSATDSEISLALARTGSVEDGSRGLSLFLVPLRLPLFPGPSETPSPVSNNIFLHRLKNKIGTHALPTAELSLEDTEAYLVSPLNKGVKSITPVLNITRVWSAVTSTGHLRKCLEIAVSYAGVRRVGNGKELLKDNSVHVERLAKVSLLYRALTHLVFGVVQLMGRVECRETGAKDESLRLRMLTPVVKAFAAEKASGGMEEAMAALGGAGYMEENGFGRAIRDALVEKIWEGTVVVLALDTTRATQDPTVIKSYTSWAEGVLESCPGSLKQSLSPAISLLKEGLSLIPQAYTTPLHPLIHRPALILVGYVTSSLYLLEHAAWSTTVNSVTKDVDVEVFKRWVLEDGLKDAIEEVKRTRNSGKDKAEMDTKIAFGDTNAVAREAKL</sequence>
<evidence type="ECO:0000259" key="6">
    <source>
        <dbReference type="Pfam" id="PF02770"/>
    </source>
</evidence>
<name>A0A4Q2DIB8_9AGAR</name>
<comment type="caution">
    <text evidence="8">The sequence shown here is derived from an EMBL/GenBank/DDBJ whole genome shotgun (WGS) entry which is preliminary data.</text>
</comment>
<evidence type="ECO:0000256" key="4">
    <source>
        <dbReference type="SAM" id="MobiDB-lite"/>
    </source>
</evidence>
<evidence type="ECO:0000313" key="8">
    <source>
        <dbReference type="EMBL" id="RXW19509.1"/>
    </source>
</evidence>
<evidence type="ECO:0000313" key="9">
    <source>
        <dbReference type="Proteomes" id="UP000290288"/>
    </source>
</evidence>
<dbReference type="Gene3D" id="2.40.110.20">
    <property type="match status" value="1"/>
</dbReference>
<dbReference type="InterPro" id="IPR006091">
    <property type="entry name" value="Acyl-CoA_Oxase/DH_mid-dom"/>
</dbReference>
<organism evidence="8 9">
    <name type="scientific">Candolleomyces aberdarensis</name>
    <dbReference type="NCBI Taxonomy" id="2316362"/>
    <lineage>
        <taxon>Eukaryota</taxon>
        <taxon>Fungi</taxon>
        <taxon>Dikarya</taxon>
        <taxon>Basidiomycota</taxon>
        <taxon>Agaricomycotina</taxon>
        <taxon>Agaricomycetes</taxon>
        <taxon>Agaricomycetidae</taxon>
        <taxon>Agaricales</taxon>
        <taxon>Agaricineae</taxon>
        <taxon>Psathyrellaceae</taxon>
        <taxon>Candolleomyces</taxon>
    </lineage>
</organism>
<dbReference type="GO" id="GO:0003995">
    <property type="term" value="F:acyl-CoA dehydrogenase activity"/>
    <property type="evidence" value="ECO:0007669"/>
    <property type="project" value="TreeGrafter"/>
</dbReference>
<proteinExistence type="inferred from homology"/>
<reference evidence="8 9" key="1">
    <citation type="submission" date="2019-01" db="EMBL/GenBank/DDBJ databases">
        <title>Draft genome sequence of Psathyrella aberdarensis IHI B618.</title>
        <authorList>
            <person name="Buettner E."/>
            <person name="Kellner H."/>
        </authorList>
    </citation>
    <scope>NUCLEOTIDE SEQUENCE [LARGE SCALE GENOMIC DNA]</scope>
    <source>
        <strain evidence="8 9">IHI B618</strain>
    </source>
</reference>
<keyword evidence="3" id="KW-0274">FAD</keyword>
<comment type="similarity">
    <text evidence="1">Belongs to the acyl-CoA dehydrogenase family.</text>
</comment>
<evidence type="ECO:0008006" key="10">
    <source>
        <dbReference type="Google" id="ProtNLM"/>
    </source>
</evidence>
<dbReference type="PANTHER" id="PTHR42707">
    <property type="entry name" value="ACYL-COA DEHYDROGENASE"/>
    <property type="match status" value="1"/>
</dbReference>
<feature type="compositionally biased region" description="Polar residues" evidence="4">
    <location>
        <begin position="63"/>
        <end position="81"/>
    </location>
</feature>
<dbReference type="InterPro" id="IPR036250">
    <property type="entry name" value="AcylCo_DH-like_C"/>
</dbReference>
<feature type="domain" description="Adaptive response protein AidB N-terminal" evidence="7">
    <location>
        <begin position="302"/>
        <end position="398"/>
    </location>
</feature>
<protein>
    <recommendedName>
        <fullName evidence="10">Acyl-CoA dehydrogenase</fullName>
    </recommendedName>
</protein>
<dbReference type="Gene3D" id="1.20.140.10">
    <property type="entry name" value="Butyryl-CoA Dehydrogenase, subunit A, domain 3"/>
    <property type="match status" value="1"/>
</dbReference>
<dbReference type="OrthoDB" id="10251155at2759"/>
<dbReference type="InterPro" id="IPR041504">
    <property type="entry name" value="AidB_N"/>
</dbReference>
<dbReference type="PANTHER" id="PTHR42707:SF2">
    <property type="entry name" value="ACD11 DEHYDROGENASE"/>
    <property type="match status" value="1"/>
</dbReference>
<dbReference type="SUPFAM" id="SSF47203">
    <property type="entry name" value="Acyl-CoA dehydrogenase C-terminal domain-like"/>
    <property type="match status" value="1"/>
</dbReference>
<keyword evidence="9" id="KW-1185">Reference proteome</keyword>
<dbReference type="Pfam" id="PF00441">
    <property type="entry name" value="Acyl-CoA_dh_1"/>
    <property type="match status" value="1"/>
</dbReference>
<dbReference type="InterPro" id="IPR009100">
    <property type="entry name" value="AcylCoA_DH/oxidase_NM_dom_sf"/>
</dbReference>
<evidence type="ECO:0000259" key="7">
    <source>
        <dbReference type="Pfam" id="PF18158"/>
    </source>
</evidence>
<dbReference type="EMBL" id="SDEE01000197">
    <property type="protein sequence ID" value="RXW19509.1"/>
    <property type="molecule type" value="Genomic_DNA"/>
</dbReference>
<evidence type="ECO:0000259" key="5">
    <source>
        <dbReference type="Pfam" id="PF00441"/>
    </source>
</evidence>
<feature type="compositionally biased region" description="Polar residues" evidence="4">
    <location>
        <begin position="21"/>
        <end position="35"/>
    </location>
</feature>
<accession>A0A4Q2DIB8</accession>
<evidence type="ECO:0000256" key="2">
    <source>
        <dbReference type="ARBA" id="ARBA00022630"/>
    </source>
</evidence>
<feature type="compositionally biased region" description="Basic residues" evidence="4">
    <location>
        <begin position="44"/>
        <end position="59"/>
    </location>
</feature>
<dbReference type="InterPro" id="IPR009075">
    <property type="entry name" value="AcylCo_DH/oxidase_C"/>
</dbReference>
<feature type="region of interest" description="Disordered" evidence="4">
    <location>
        <begin position="1"/>
        <end position="95"/>
    </location>
</feature>
<feature type="domain" description="Acyl-CoA oxidase/dehydrogenase middle" evidence="6">
    <location>
        <begin position="409"/>
        <end position="522"/>
    </location>
</feature>
<evidence type="ECO:0000256" key="3">
    <source>
        <dbReference type="ARBA" id="ARBA00022827"/>
    </source>
</evidence>